<keyword evidence="6 13" id="KW-1133">Transmembrane helix</keyword>
<dbReference type="GO" id="GO:0005768">
    <property type="term" value="C:endosome"/>
    <property type="evidence" value="ECO:0007669"/>
    <property type="project" value="TreeGrafter"/>
</dbReference>
<evidence type="ECO:0000256" key="10">
    <source>
        <dbReference type="ARBA" id="ARBA00023201"/>
    </source>
</evidence>
<keyword evidence="3" id="KW-0633">Potassium transport</keyword>
<dbReference type="PANTHER" id="PTHR10110">
    <property type="entry name" value="SODIUM/HYDROGEN EXCHANGER"/>
    <property type="match status" value="1"/>
</dbReference>
<feature type="transmembrane region" description="Helical" evidence="13">
    <location>
        <begin position="52"/>
        <end position="72"/>
    </location>
</feature>
<dbReference type="GO" id="GO:0015386">
    <property type="term" value="F:potassium:proton antiporter activity"/>
    <property type="evidence" value="ECO:0007669"/>
    <property type="project" value="TreeGrafter"/>
</dbReference>
<dbReference type="AlphaFoldDB" id="A0A2N9INP9"/>
<reference evidence="15" key="1">
    <citation type="submission" date="2018-02" db="EMBL/GenBank/DDBJ databases">
        <authorList>
            <person name="Cohen D.B."/>
            <person name="Kent A.D."/>
        </authorList>
    </citation>
    <scope>NUCLEOTIDE SEQUENCE</scope>
</reference>
<evidence type="ECO:0000256" key="2">
    <source>
        <dbReference type="ARBA" id="ARBA00022448"/>
    </source>
</evidence>
<evidence type="ECO:0000256" key="1">
    <source>
        <dbReference type="ARBA" id="ARBA00004141"/>
    </source>
</evidence>
<dbReference type="Gene3D" id="6.10.140.1330">
    <property type="match status" value="1"/>
</dbReference>
<comment type="subcellular location">
    <subcellularLocation>
        <location evidence="1">Membrane</location>
        <topology evidence="1">Multi-pass membrane protein</topology>
    </subcellularLocation>
</comment>
<evidence type="ECO:0000256" key="9">
    <source>
        <dbReference type="ARBA" id="ARBA00023136"/>
    </source>
</evidence>
<dbReference type="InterPro" id="IPR018422">
    <property type="entry name" value="Cation/H_exchanger_CPA1"/>
</dbReference>
<dbReference type="GO" id="GO:0005886">
    <property type="term" value="C:plasma membrane"/>
    <property type="evidence" value="ECO:0007669"/>
    <property type="project" value="TreeGrafter"/>
</dbReference>
<protein>
    <recommendedName>
        <fullName evidence="14">Cation/H+ exchanger transmembrane domain-containing protein</fullName>
    </recommendedName>
</protein>
<dbReference type="GO" id="GO:0015385">
    <property type="term" value="F:sodium:proton antiporter activity"/>
    <property type="evidence" value="ECO:0007669"/>
    <property type="project" value="InterPro"/>
</dbReference>
<comment type="catalytic activity">
    <reaction evidence="12">
        <text>K(+)(in) + H(+)(out) = K(+)(out) + H(+)(in)</text>
        <dbReference type="Rhea" id="RHEA:29467"/>
        <dbReference type="ChEBI" id="CHEBI:15378"/>
        <dbReference type="ChEBI" id="CHEBI:29103"/>
    </reaction>
</comment>
<keyword evidence="9 13" id="KW-0472">Membrane</keyword>
<evidence type="ECO:0000256" key="11">
    <source>
        <dbReference type="ARBA" id="ARBA00047524"/>
    </source>
</evidence>
<evidence type="ECO:0000256" key="6">
    <source>
        <dbReference type="ARBA" id="ARBA00022989"/>
    </source>
</evidence>
<evidence type="ECO:0000256" key="13">
    <source>
        <dbReference type="SAM" id="Phobius"/>
    </source>
</evidence>
<evidence type="ECO:0000256" key="5">
    <source>
        <dbReference type="ARBA" id="ARBA00022958"/>
    </source>
</evidence>
<evidence type="ECO:0000256" key="8">
    <source>
        <dbReference type="ARBA" id="ARBA00023065"/>
    </source>
</evidence>
<dbReference type="InterPro" id="IPR006153">
    <property type="entry name" value="Cation/H_exchanger_TM"/>
</dbReference>
<keyword evidence="2" id="KW-0813">Transport</keyword>
<evidence type="ECO:0000313" key="15">
    <source>
        <dbReference type="EMBL" id="SPD25985.1"/>
    </source>
</evidence>
<dbReference type="PANTHER" id="PTHR10110:SF127">
    <property type="entry name" value="SODIUM_HYDROGEN EXCHANGER 5-RELATED"/>
    <property type="match status" value="1"/>
</dbReference>
<keyword evidence="8" id="KW-0406">Ion transport</keyword>
<dbReference type="GO" id="GO:0051453">
    <property type="term" value="P:regulation of intracellular pH"/>
    <property type="evidence" value="ECO:0007669"/>
    <property type="project" value="TreeGrafter"/>
</dbReference>
<dbReference type="GO" id="GO:0098719">
    <property type="term" value="P:sodium ion import across plasma membrane"/>
    <property type="evidence" value="ECO:0007669"/>
    <property type="project" value="TreeGrafter"/>
</dbReference>
<accession>A0A2N9INP9</accession>
<sequence>MGIDDEISPADARGSSPGKEQQAAGVGILLQIMMLVLSFVLGHVLRRHKFYYLPEASASLLIGLIVGGLANISNTETNISQGSVSHLYVLSTFNFDKPFFSNFGAIVTFAILGTFIASIVTGVLVYLGGLMYLMYRLPFVECLMFGALISATDPVTVLSIFQELGTDTNLYALVFGESVLNDAMAISLYRTMSLFRSHVSSGQNFFMVIVRFLETFVGSMSAGGVRMGGKRIFRIEMKQFDLVLEDGGSSQVKCSEKGKYHWCTVIMGMEGARWLGRCVEENVFKEGEKAFI</sequence>
<keyword evidence="4 13" id="KW-0812">Transmembrane</keyword>
<comment type="catalytic activity">
    <reaction evidence="11">
        <text>Na(+)(in) + H(+)(out) = Na(+)(out) + H(+)(in)</text>
        <dbReference type="Rhea" id="RHEA:29419"/>
        <dbReference type="ChEBI" id="CHEBI:15378"/>
        <dbReference type="ChEBI" id="CHEBI:29101"/>
    </reaction>
</comment>
<name>A0A2N9INP9_FAGSY</name>
<keyword evidence="5" id="KW-0630">Potassium</keyword>
<feature type="transmembrane region" description="Helical" evidence="13">
    <location>
        <begin position="139"/>
        <end position="161"/>
    </location>
</feature>
<gene>
    <name evidence="15" type="ORF">FSB_LOCUS53867</name>
</gene>
<dbReference type="PRINTS" id="PR01084">
    <property type="entry name" value="NAHEXCHNGR"/>
</dbReference>
<feature type="domain" description="Cation/H+ exchanger transmembrane" evidence="14">
    <location>
        <begin position="39"/>
        <end position="227"/>
    </location>
</feature>
<dbReference type="Pfam" id="PF00999">
    <property type="entry name" value="Na_H_Exchanger"/>
    <property type="match status" value="1"/>
</dbReference>
<dbReference type="EMBL" id="OIVN01006138">
    <property type="protein sequence ID" value="SPD25985.1"/>
    <property type="molecule type" value="Genomic_DNA"/>
</dbReference>
<evidence type="ECO:0000256" key="3">
    <source>
        <dbReference type="ARBA" id="ARBA00022538"/>
    </source>
</evidence>
<evidence type="ECO:0000259" key="14">
    <source>
        <dbReference type="Pfam" id="PF00999"/>
    </source>
</evidence>
<feature type="transmembrane region" description="Helical" evidence="13">
    <location>
        <begin position="23"/>
        <end position="45"/>
    </location>
</feature>
<proteinExistence type="predicted"/>
<keyword evidence="10" id="KW-0739">Sodium transport</keyword>
<evidence type="ECO:0000256" key="4">
    <source>
        <dbReference type="ARBA" id="ARBA00022692"/>
    </source>
</evidence>
<evidence type="ECO:0000256" key="7">
    <source>
        <dbReference type="ARBA" id="ARBA00023053"/>
    </source>
</evidence>
<keyword evidence="7" id="KW-0915">Sodium</keyword>
<dbReference type="InterPro" id="IPR004709">
    <property type="entry name" value="NaH_exchanger"/>
</dbReference>
<feature type="transmembrane region" description="Helical" evidence="13">
    <location>
        <begin position="103"/>
        <end position="127"/>
    </location>
</feature>
<feature type="transmembrane region" description="Helical" evidence="13">
    <location>
        <begin position="205"/>
        <end position="225"/>
    </location>
</feature>
<organism evidence="15">
    <name type="scientific">Fagus sylvatica</name>
    <name type="common">Beechnut</name>
    <dbReference type="NCBI Taxonomy" id="28930"/>
    <lineage>
        <taxon>Eukaryota</taxon>
        <taxon>Viridiplantae</taxon>
        <taxon>Streptophyta</taxon>
        <taxon>Embryophyta</taxon>
        <taxon>Tracheophyta</taxon>
        <taxon>Spermatophyta</taxon>
        <taxon>Magnoliopsida</taxon>
        <taxon>eudicotyledons</taxon>
        <taxon>Gunneridae</taxon>
        <taxon>Pentapetalae</taxon>
        <taxon>rosids</taxon>
        <taxon>fabids</taxon>
        <taxon>Fagales</taxon>
        <taxon>Fagaceae</taxon>
        <taxon>Fagus</taxon>
    </lineage>
</organism>
<evidence type="ECO:0000256" key="12">
    <source>
        <dbReference type="ARBA" id="ARBA00047912"/>
    </source>
</evidence>